<evidence type="ECO:0000313" key="2">
    <source>
        <dbReference type="Proteomes" id="UP000186601"/>
    </source>
</evidence>
<comment type="caution">
    <text evidence="1">The sequence shown here is derived from an EMBL/GenBank/DDBJ whole genome shotgun (WGS) entry which is preliminary data.</text>
</comment>
<dbReference type="AlphaFoldDB" id="A0A2R6NJS7"/>
<reference evidence="1 2" key="1">
    <citation type="submission" date="2018-02" db="EMBL/GenBank/DDBJ databases">
        <title>Genome sequence of the basidiomycete white-rot fungus Phlebia centrifuga.</title>
        <authorList>
            <person name="Granchi Z."/>
            <person name="Peng M."/>
            <person name="de Vries R.P."/>
            <person name="Hilden K."/>
            <person name="Makela M.R."/>
            <person name="Grigoriev I."/>
            <person name="Riley R."/>
        </authorList>
    </citation>
    <scope>NUCLEOTIDE SEQUENCE [LARGE SCALE GENOMIC DNA]</scope>
    <source>
        <strain evidence="1 2">FBCC195</strain>
    </source>
</reference>
<organism evidence="1 2">
    <name type="scientific">Hermanssonia centrifuga</name>
    <dbReference type="NCBI Taxonomy" id="98765"/>
    <lineage>
        <taxon>Eukaryota</taxon>
        <taxon>Fungi</taxon>
        <taxon>Dikarya</taxon>
        <taxon>Basidiomycota</taxon>
        <taxon>Agaricomycotina</taxon>
        <taxon>Agaricomycetes</taxon>
        <taxon>Polyporales</taxon>
        <taxon>Meruliaceae</taxon>
        <taxon>Hermanssonia</taxon>
    </lineage>
</organism>
<protein>
    <submittedName>
        <fullName evidence="1">Uncharacterized protein</fullName>
    </submittedName>
</protein>
<gene>
    <name evidence="1" type="ORF">PHLCEN_2v11554</name>
</gene>
<dbReference type="EMBL" id="MLYV02001153">
    <property type="protein sequence ID" value="PSR72561.1"/>
    <property type="molecule type" value="Genomic_DNA"/>
</dbReference>
<accession>A0A2R6NJS7</accession>
<evidence type="ECO:0000313" key="1">
    <source>
        <dbReference type="EMBL" id="PSR72561.1"/>
    </source>
</evidence>
<dbReference type="Proteomes" id="UP000186601">
    <property type="component" value="Unassembled WGS sequence"/>
</dbReference>
<name>A0A2R6NJS7_9APHY</name>
<keyword evidence="2" id="KW-1185">Reference proteome</keyword>
<proteinExistence type="predicted"/>
<sequence>MALRLAESSDVNLCQLGWGRLIGPTGKIWSPNTKPPPNHIVEFEDIEASGQLRGWEEMGSSTR</sequence>